<evidence type="ECO:0000256" key="5">
    <source>
        <dbReference type="ARBA" id="ARBA00022884"/>
    </source>
</evidence>
<proteinExistence type="inferred from homology"/>
<dbReference type="InterPro" id="IPR049560">
    <property type="entry name" value="MeTrfase_RsmB-F_NOP2_cat"/>
</dbReference>
<dbReference type="Gene3D" id="3.40.50.150">
    <property type="entry name" value="Vaccinia Virus protein VP39"/>
    <property type="match status" value="1"/>
</dbReference>
<evidence type="ECO:0000256" key="4">
    <source>
        <dbReference type="ARBA" id="ARBA00022691"/>
    </source>
</evidence>
<organism evidence="7">
    <name type="scientific">freshwater metagenome</name>
    <dbReference type="NCBI Taxonomy" id="449393"/>
    <lineage>
        <taxon>unclassified sequences</taxon>
        <taxon>metagenomes</taxon>
        <taxon>ecological metagenomes</taxon>
    </lineage>
</organism>
<keyword evidence="5" id="KW-0694">RNA-binding</keyword>
<evidence type="ECO:0000313" key="9">
    <source>
        <dbReference type="EMBL" id="CAB4791684.1"/>
    </source>
</evidence>
<comment type="similarity">
    <text evidence="1">Belongs to the class I-like SAM-binding methyltransferase superfamily. RsmB/NOP family.</text>
</comment>
<evidence type="ECO:0000313" key="7">
    <source>
        <dbReference type="EMBL" id="CAB4706630.1"/>
    </source>
</evidence>
<dbReference type="InterPro" id="IPR029063">
    <property type="entry name" value="SAM-dependent_MTases_sf"/>
</dbReference>
<dbReference type="GO" id="GO:0006355">
    <property type="term" value="P:regulation of DNA-templated transcription"/>
    <property type="evidence" value="ECO:0007669"/>
    <property type="project" value="InterPro"/>
</dbReference>
<feature type="domain" description="SAM-dependent MTase RsmB/NOP-type" evidence="6">
    <location>
        <begin position="97"/>
        <end position="374"/>
    </location>
</feature>
<dbReference type="InterPro" id="IPR018314">
    <property type="entry name" value="RsmB/NOL1/NOP2-like_CS"/>
</dbReference>
<dbReference type="Pfam" id="PF01189">
    <property type="entry name" value="Methyltr_RsmB-F"/>
    <property type="match status" value="1"/>
</dbReference>
<evidence type="ECO:0000313" key="10">
    <source>
        <dbReference type="EMBL" id="CAB4889796.1"/>
    </source>
</evidence>
<keyword evidence="3" id="KW-0808">Transferase</keyword>
<evidence type="ECO:0000259" key="6">
    <source>
        <dbReference type="PROSITE" id="PS51686"/>
    </source>
</evidence>
<dbReference type="InterPro" id="IPR001678">
    <property type="entry name" value="MeTrfase_RsmB-F_NOP2_dom"/>
</dbReference>
<dbReference type="EMBL" id="CAEZZP010000004">
    <property type="protein sequence ID" value="CAB4761731.1"/>
    <property type="molecule type" value="Genomic_DNA"/>
</dbReference>
<dbReference type="InterPro" id="IPR023267">
    <property type="entry name" value="RCMT"/>
</dbReference>
<sequence length="376" mass="40252">MTESSRSVALAALMRIDHDGAYANLVLPALLSRSKLSDPDRRFVTELVYGTTRMRRACDAIIDRFVMSEPDDATRTLLRLGAYQLVFAGVAPHAAVSATVDLATRKTSGFVNAVLRKVSTVAMIWPNDAVRLSYPDWISERFHAEMSNDDAVAALERMNVPSPVSTRSDGYVQDESSQWVASSVGAQRGELVLDLCAGPGGKATGLAASGATVIGADLQPTRAGLVAKNAERMGYHLPVVAADGVAPPFLVGSFDRVLLDAPCSGLGALRRRADARWRITIKDVEELATLQKQLLAASAPLVKPGGVLVYSVCTVTAAESTEHGVPEGFDVVGRAGDDGLPPLGDDWSDFGIGHRVLPHHADTDGMVLIRYRRRHD</sequence>
<evidence type="ECO:0000256" key="2">
    <source>
        <dbReference type="ARBA" id="ARBA00022603"/>
    </source>
</evidence>
<dbReference type="Gene3D" id="1.10.940.10">
    <property type="entry name" value="NusB-like"/>
    <property type="match status" value="1"/>
</dbReference>
<protein>
    <submittedName>
        <fullName evidence="7">Unannotated protein</fullName>
    </submittedName>
</protein>
<dbReference type="Pfam" id="PF01029">
    <property type="entry name" value="NusB"/>
    <property type="match status" value="1"/>
</dbReference>
<evidence type="ECO:0000256" key="1">
    <source>
        <dbReference type="ARBA" id="ARBA00007494"/>
    </source>
</evidence>
<dbReference type="SUPFAM" id="SSF53335">
    <property type="entry name" value="S-adenosyl-L-methionine-dependent methyltransferases"/>
    <property type="match status" value="1"/>
</dbReference>
<evidence type="ECO:0000256" key="3">
    <source>
        <dbReference type="ARBA" id="ARBA00022679"/>
    </source>
</evidence>
<dbReference type="InterPro" id="IPR035926">
    <property type="entry name" value="NusB-like_sf"/>
</dbReference>
<name>A0A6J6Q4I3_9ZZZZ</name>
<dbReference type="GO" id="GO:0008173">
    <property type="term" value="F:RNA methyltransferase activity"/>
    <property type="evidence" value="ECO:0007669"/>
    <property type="project" value="InterPro"/>
</dbReference>
<dbReference type="EMBL" id="CAEZYH010000002">
    <property type="protein sequence ID" value="CAB4706630.1"/>
    <property type="molecule type" value="Genomic_DNA"/>
</dbReference>
<dbReference type="GO" id="GO:0001510">
    <property type="term" value="P:RNA methylation"/>
    <property type="evidence" value="ECO:0007669"/>
    <property type="project" value="InterPro"/>
</dbReference>
<dbReference type="PRINTS" id="PR02008">
    <property type="entry name" value="RCMTFAMILY"/>
</dbReference>
<dbReference type="EMBL" id="CAFBMF010000008">
    <property type="protein sequence ID" value="CAB4889796.1"/>
    <property type="molecule type" value="Genomic_DNA"/>
</dbReference>
<dbReference type="PROSITE" id="PS01153">
    <property type="entry name" value="NOL1_NOP2_SUN"/>
    <property type="match status" value="1"/>
</dbReference>
<dbReference type="EMBL" id="CAFAAL010000002">
    <property type="protein sequence ID" value="CAB4791684.1"/>
    <property type="molecule type" value="Genomic_DNA"/>
</dbReference>
<dbReference type="PANTHER" id="PTHR22807:SF53">
    <property type="entry name" value="RIBOSOMAL RNA SMALL SUBUNIT METHYLTRANSFERASE B-RELATED"/>
    <property type="match status" value="1"/>
</dbReference>
<dbReference type="PANTHER" id="PTHR22807">
    <property type="entry name" value="NOP2 YEAST -RELATED NOL1/NOP2/FMU SUN DOMAIN-CONTAINING"/>
    <property type="match status" value="1"/>
</dbReference>
<evidence type="ECO:0000313" key="8">
    <source>
        <dbReference type="EMBL" id="CAB4761731.1"/>
    </source>
</evidence>
<keyword evidence="4" id="KW-0949">S-adenosyl-L-methionine</keyword>
<dbReference type="GO" id="GO:0003723">
    <property type="term" value="F:RNA binding"/>
    <property type="evidence" value="ECO:0007669"/>
    <property type="project" value="UniProtKB-KW"/>
</dbReference>
<accession>A0A6J6Q4I3</accession>
<dbReference type="InterPro" id="IPR006027">
    <property type="entry name" value="NusB_RsmB_TIM44"/>
</dbReference>
<gene>
    <name evidence="7" type="ORF">UFOPK2658_00136</name>
    <name evidence="8" type="ORF">UFOPK2880_00156</name>
    <name evidence="9" type="ORF">UFOPK3004_00060</name>
    <name evidence="10" type="ORF">UFOPK3494_00253</name>
</gene>
<keyword evidence="2" id="KW-0489">Methyltransferase</keyword>
<dbReference type="SUPFAM" id="SSF48013">
    <property type="entry name" value="NusB-like"/>
    <property type="match status" value="1"/>
</dbReference>
<dbReference type="PROSITE" id="PS51686">
    <property type="entry name" value="SAM_MT_RSMB_NOP"/>
    <property type="match status" value="1"/>
</dbReference>
<reference evidence="7" key="1">
    <citation type="submission" date="2020-05" db="EMBL/GenBank/DDBJ databases">
        <authorList>
            <person name="Chiriac C."/>
            <person name="Salcher M."/>
            <person name="Ghai R."/>
            <person name="Kavagutti S V."/>
        </authorList>
    </citation>
    <scope>NUCLEOTIDE SEQUENCE</scope>
</reference>
<dbReference type="AlphaFoldDB" id="A0A6J6Q4I3"/>
<dbReference type="CDD" id="cd02440">
    <property type="entry name" value="AdoMet_MTases"/>
    <property type="match status" value="1"/>
</dbReference>